<evidence type="ECO:0000313" key="9">
    <source>
        <dbReference type="EMBL" id="PVX49396.1"/>
    </source>
</evidence>
<accession>A0A7L4UME3</accession>
<dbReference type="EMBL" id="QENZ01000006">
    <property type="protein sequence ID" value="PVX49396.1"/>
    <property type="molecule type" value="Genomic_DNA"/>
</dbReference>
<evidence type="ECO:0000313" key="10">
    <source>
        <dbReference type="Proteomes" id="UP000251835"/>
    </source>
</evidence>
<dbReference type="Pfam" id="PF01694">
    <property type="entry name" value="Rhomboid"/>
    <property type="match status" value="1"/>
</dbReference>
<evidence type="ECO:0000256" key="7">
    <source>
        <dbReference type="SAM" id="Phobius"/>
    </source>
</evidence>
<evidence type="ECO:0000256" key="5">
    <source>
        <dbReference type="ARBA" id="ARBA00022989"/>
    </source>
</evidence>
<evidence type="ECO:0000256" key="4">
    <source>
        <dbReference type="ARBA" id="ARBA00022801"/>
    </source>
</evidence>
<comment type="similarity">
    <text evidence="2">Belongs to the peptidase S54 family.</text>
</comment>
<dbReference type="GO" id="GO:0004252">
    <property type="term" value="F:serine-type endopeptidase activity"/>
    <property type="evidence" value="ECO:0007669"/>
    <property type="project" value="InterPro"/>
</dbReference>
<keyword evidence="4" id="KW-0378">Hydrolase</keyword>
<evidence type="ECO:0000256" key="6">
    <source>
        <dbReference type="ARBA" id="ARBA00023136"/>
    </source>
</evidence>
<dbReference type="RefSeq" id="WP_116497018.1">
    <property type="nucleotide sequence ID" value="NZ_QENZ01000006.1"/>
</dbReference>
<evidence type="ECO:0000256" key="3">
    <source>
        <dbReference type="ARBA" id="ARBA00022692"/>
    </source>
</evidence>
<dbReference type="PANTHER" id="PTHR43731">
    <property type="entry name" value="RHOMBOID PROTEASE"/>
    <property type="match status" value="1"/>
</dbReference>
<dbReference type="InterPro" id="IPR050925">
    <property type="entry name" value="Rhomboid_protease_S54"/>
</dbReference>
<sequence length="243" mass="27454">MIFPIGDDNIKGKVKPIFTYVFIAVNIFIYFMFQSGLSMEQEGVFFDGYAANPCEITQWNSLHTLITSMFLHGSVTHLLGNMLYLWIFGDNIETTIGNFRYILFYLAGGVVAALSHVLIDGNAECIPMVGASGAISALIGAYLVMFPRSRIKMLFILSPRPFFIPAFLFIGFWIYQQFSGILGAPDSVAYWAHLGGLGFGVIMGFYFKTRYPKIEPVVQGHQKILYKTVKKNPQRFNNRFFNT</sequence>
<dbReference type="AlphaFoldDB" id="A0A7L4UME3"/>
<dbReference type="Proteomes" id="UP000251835">
    <property type="component" value="Unassembled WGS sequence"/>
</dbReference>
<feature type="transmembrane region" description="Helical" evidence="7">
    <location>
        <begin position="69"/>
        <end position="89"/>
    </location>
</feature>
<evidence type="ECO:0000256" key="2">
    <source>
        <dbReference type="ARBA" id="ARBA00009045"/>
    </source>
</evidence>
<dbReference type="SUPFAM" id="SSF144091">
    <property type="entry name" value="Rhomboid-like"/>
    <property type="match status" value="1"/>
</dbReference>
<keyword evidence="5 7" id="KW-1133">Transmembrane helix</keyword>
<evidence type="ECO:0000259" key="8">
    <source>
        <dbReference type="Pfam" id="PF01694"/>
    </source>
</evidence>
<comment type="caution">
    <text evidence="9">The sequence shown here is derived from an EMBL/GenBank/DDBJ whole genome shotgun (WGS) entry which is preliminary data.</text>
</comment>
<dbReference type="GO" id="GO:0006508">
    <property type="term" value="P:proteolysis"/>
    <property type="evidence" value="ECO:0007669"/>
    <property type="project" value="UniProtKB-KW"/>
</dbReference>
<dbReference type="GO" id="GO:0016020">
    <property type="term" value="C:membrane"/>
    <property type="evidence" value="ECO:0007669"/>
    <property type="project" value="UniProtKB-SubCell"/>
</dbReference>
<feature type="transmembrane region" description="Helical" evidence="7">
    <location>
        <begin position="188"/>
        <end position="207"/>
    </location>
</feature>
<keyword evidence="9" id="KW-0645">Protease</keyword>
<organism evidence="9 10">
    <name type="scientific">Balneicella halophila</name>
    <dbReference type="NCBI Taxonomy" id="1537566"/>
    <lineage>
        <taxon>Bacteria</taxon>
        <taxon>Pseudomonadati</taxon>
        <taxon>Bacteroidota</taxon>
        <taxon>Bacteroidia</taxon>
        <taxon>Bacteroidales</taxon>
        <taxon>Balneicellaceae</taxon>
        <taxon>Balneicella</taxon>
    </lineage>
</organism>
<feature type="transmembrane region" description="Helical" evidence="7">
    <location>
        <begin position="125"/>
        <end position="145"/>
    </location>
</feature>
<name>A0A7L4UME3_BALHA</name>
<protein>
    <submittedName>
        <fullName evidence="9">Membrane associated rhomboid family serine protease</fullName>
    </submittedName>
</protein>
<feature type="transmembrane region" description="Helical" evidence="7">
    <location>
        <begin position="17"/>
        <end position="33"/>
    </location>
</feature>
<dbReference type="OrthoDB" id="680602at2"/>
<keyword evidence="6 7" id="KW-0472">Membrane</keyword>
<evidence type="ECO:0000256" key="1">
    <source>
        <dbReference type="ARBA" id="ARBA00004141"/>
    </source>
</evidence>
<feature type="transmembrane region" description="Helical" evidence="7">
    <location>
        <begin position="101"/>
        <end position="119"/>
    </location>
</feature>
<comment type="subcellular location">
    <subcellularLocation>
        <location evidence="1">Membrane</location>
        <topology evidence="1">Multi-pass membrane protein</topology>
    </subcellularLocation>
</comment>
<feature type="transmembrane region" description="Helical" evidence="7">
    <location>
        <begin position="157"/>
        <end position="176"/>
    </location>
</feature>
<keyword evidence="3 7" id="KW-0812">Transmembrane</keyword>
<dbReference type="InterPro" id="IPR022764">
    <property type="entry name" value="Peptidase_S54_rhomboid_dom"/>
</dbReference>
<dbReference type="PANTHER" id="PTHR43731:SF14">
    <property type="entry name" value="PRESENILIN-ASSOCIATED RHOMBOID-LIKE PROTEIN, MITOCHONDRIAL"/>
    <property type="match status" value="1"/>
</dbReference>
<gene>
    <name evidence="9" type="ORF">C7377_1812</name>
</gene>
<dbReference type="Gene3D" id="1.20.1540.10">
    <property type="entry name" value="Rhomboid-like"/>
    <property type="match status" value="1"/>
</dbReference>
<keyword evidence="10" id="KW-1185">Reference proteome</keyword>
<dbReference type="InterPro" id="IPR035952">
    <property type="entry name" value="Rhomboid-like_sf"/>
</dbReference>
<proteinExistence type="inferred from homology"/>
<feature type="domain" description="Peptidase S54 rhomboid" evidence="8">
    <location>
        <begin position="61"/>
        <end position="207"/>
    </location>
</feature>
<reference evidence="9 10" key="1">
    <citation type="submission" date="2018-05" db="EMBL/GenBank/DDBJ databases">
        <title>Genomic Encyclopedia of Type Strains, Phase IV (KMG-IV): sequencing the most valuable type-strain genomes for metagenomic binning, comparative biology and taxonomic classification.</title>
        <authorList>
            <person name="Goeker M."/>
        </authorList>
    </citation>
    <scope>NUCLEOTIDE SEQUENCE [LARGE SCALE GENOMIC DNA]</scope>
    <source>
        <strain evidence="9 10">DSM 28579</strain>
    </source>
</reference>